<name>A0A1G4KLH5_9SACH</name>
<keyword evidence="7" id="KW-1185">Reference proteome</keyword>
<evidence type="ECO:0000313" key="6">
    <source>
        <dbReference type="EMBL" id="SCV05330.1"/>
    </source>
</evidence>
<evidence type="ECO:0000256" key="1">
    <source>
        <dbReference type="ARBA" id="ARBA00022603"/>
    </source>
</evidence>
<dbReference type="PANTHER" id="PTHR14614">
    <property type="entry name" value="HEPATOCELLULAR CARCINOMA-ASSOCIATED ANTIGEN"/>
    <property type="match status" value="1"/>
</dbReference>
<dbReference type="InterPro" id="IPR019410">
    <property type="entry name" value="Methyltransf_16"/>
</dbReference>
<protein>
    <recommendedName>
        <fullName evidence="5">Ribosomal lysine N-methyltransferase 5</fullName>
    </recommendedName>
</protein>
<dbReference type="InterPro" id="IPR029063">
    <property type="entry name" value="SAM-dependent_MTases_sf"/>
</dbReference>
<keyword evidence="2" id="KW-0808">Transferase</keyword>
<dbReference type="AlphaFoldDB" id="A0A1G4KLH5"/>
<keyword evidence="3" id="KW-0949">S-adenosyl-L-methionine</keyword>
<proteinExistence type="inferred from homology"/>
<dbReference type="GO" id="GO:0005829">
    <property type="term" value="C:cytosol"/>
    <property type="evidence" value="ECO:0007669"/>
    <property type="project" value="TreeGrafter"/>
</dbReference>
<evidence type="ECO:0000256" key="3">
    <source>
        <dbReference type="ARBA" id="ARBA00022691"/>
    </source>
</evidence>
<sequence>MDVKLKLLNEDTIYEHLFERYSFLQKHAESLKQDLGIVSRSDASLELNFEPPDKKTCHRAETFSFELSQSLSALNSSQDNSNSTTGYVVWTTTPFFLQWLLYSEAGRIFTIGGSIDCEDEPSSSTCEIPAMFSSSSIEIEDQQFHQVIELGCGVCGILGIALGNYVDKYVYTDQKALLNRLKNNIAHNIDELRLRNVTSTTLGFDSRRKTPLQIQIDVLSLDWETFNANPTKIDSLLKPNRTANVSIVSMDVVYNEYLIEPYLKTLSSLLEYYERMGHVPNALLGIQLRDQDVVERFLECAIIDYHLKVYVIMDPVIEVTRFGLYYIKLQ</sequence>
<dbReference type="OrthoDB" id="2529286at2759"/>
<dbReference type="PANTHER" id="PTHR14614:SF109">
    <property type="entry name" value="RIBOSOMAL LYSINE N-METHYLTRANSFERASE 5"/>
    <property type="match status" value="1"/>
</dbReference>
<evidence type="ECO:0000256" key="5">
    <source>
        <dbReference type="ARBA" id="ARBA00039932"/>
    </source>
</evidence>
<dbReference type="GO" id="GO:0032259">
    <property type="term" value="P:methylation"/>
    <property type="evidence" value="ECO:0007669"/>
    <property type="project" value="UniProtKB-KW"/>
</dbReference>
<accession>A0A1G4KLH5</accession>
<dbReference type="EMBL" id="LT598447">
    <property type="protein sequence ID" value="SCV05330.1"/>
    <property type="molecule type" value="Genomic_DNA"/>
</dbReference>
<organism evidence="6 7">
    <name type="scientific">Lachancea nothofagi CBS 11611</name>
    <dbReference type="NCBI Taxonomy" id="1266666"/>
    <lineage>
        <taxon>Eukaryota</taxon>
        <taxon>Fungi</taxon>
        <taxon>Dikarya</taxon>
        <taxon>Ascomycota</taxon>
        <taxon>Saccharomycotina</taxon>
        <taxon>Saccharomycetes</taxon>
        <taxon>Saccharomycetales</taxon>
        <taxon>Saccharomycetaceae</taxon>
        <taxon>Lachancea</taxon>
    </lineage>
</organism>
<dbReference type="Proteomes" id="UP000189911">
    <property type="component" value="Chromosome H"/>
</dbReference>
<dbReference type="GO" id="GO:0032991">
    <property type="term" value="C:protein-containing complex"/>
    <property type="evidence" value="ECO:0007669"/>
    <property type="project" value="TreeGrafter"/>
</dbReference>
<keyword evidence="1" id="KW-0489">Methyltransferase</keyword>
<gene>
    <name evidence="6" type="ORF">LANO_0H05116G</name>
</gene>
<dbReference type="Gene3D" id="3.40.50.150">
    <property type="entry name" value="Vaccinia Virus protein VP39"/>
    <property type="match status" value="1"/>
</dbReference>
<evidence type="ECO:0000256" key="2">
    <source>
        <dbReference type="ARBA" id="ARBA00022679"/>
    </source>
</evidence>
<comment type="similarity">
    <text evidence="4">Belongs to the class I-like SAM-binding methyltransferase superfamily. RKM5 family.</text>
</comment>
<evidence type="ECO:0000256" key="4">
    <source>
        <dbReference type="ARBA" id="ARBA00038458"/>
    </source>
</evidence>
<reference evidence="7" key="1">
    <citation type="submission" date="2016-03" db="EMBL/GenBank/DDBJ databases">
        <authorList>
            <person name="Devillers Hugo."/>
        </authorList>
    </citation>
    <scope>NUCLEOTIDE SEQUENCE [LARGE SCALE GENOMIC DNA]</scope>
</reference>
<evidence type="ECO:0000313" key="7">
    <source>
        <dbReference type="Proteomes" id="UP000189911"/>
    </source>
</evidence>
<dbReference type="Pfam" id="PF10294">
    <property type="entry name" value="Methyltransf_16"/>
    <property type="match status" value="1"/>
</dbReference>
<dbReference type="GO" id="GO:0008757">
    <property type="term" value="F:S-adenosylmethionine-dependent methyltransferase activity"/>
    <property type="evidence" value="ECO:0007669"/>
    <property type="project" value="UniProtKB-ARBA"/>
</dbReference>